<keyword evidence="11 12" id="KW-0407">Ion channel</keyword>
<dbReference type="PANTHER" id="PTHR11893:SF41">
    <property type="entry name" value="INNEXIN INX2"/>
    <property type="match status" value="1"/>
</dbReference>
<evidence type="ECO:0000256" key="12">
    <source>
        <dbReference type="RuleBase" id="RU010713"/>
    </source>
</evidence>
<gene>
    <name evidence="12" type="primary">inx</name>
    <name evidence="13" type="ORF">KPH14_006478</name>
</gene>
<evidence type="ECO:0000313" key="14">
    <source>
        <dbReference type="Proteomes" id="UP001258017"/>
    </source>
</evidence>
<keyword evidence="5 12" id="KW-0812">Transmembrane</keyword>
<evidence type="ECO:0000256" key="9">
    <source>
        <dbReference type="ARBA" id="ARBA00023065"/>
    </source>
</evidence>
<dbReference type="GO" id="GO:0034220">
    <property type="term" value="P:monoatomic ion transmembrane transport"/>
    <property type="evidence" value="ECO:0007669"/>
    <property type="project" value="UniProtKB-KW"/>
</dbReference>
<keyword evidence="4" id="KW-1003">Cell membrane</keyword>
<keyword evidence="10 12" id="KW-0472">Membrane</keyword>
<feature type="transmembrane region" description="Helical" evidence="12">
    <location>
        <begin position="30"/>
        <end position="48"/>
    </location>
</feature>
<reference evidence="13" key="1">
    <citation type="submission" date="2021-08" db="EMBL/GenBank/DDBJ databases">
        <authorList>
            <person name="Misof B."/>
            <person name="Oliver O."/>
            <person name="Podsiadlowski L."/>
            <person name="Donath A."/>
            <person name="Peters R."/>
            <person name="Mayer C."/>
            <person name="Rust J."/>
            <person name="Gunkel S."/>
            <person name="Lesny P."/>
            <person name="Martin S."/>
            <person name="Oeyen J.P."/>
            <person name="Petersen M."/>
            <person name="Panagiotis P."/>
            <person name="Wilbrandt J."/>
            <person name="Tanja T."/>
        </authorList>
    </citation>
    <scope>NUCLEOTIDE SEQUENCE</scope>
    <source>
        <strain evidence="13">GBR_01_08_01A</strain>
        <tissue evidence="13">Thorax + abdomen</tissue>
    </source>
</reference>
<dbReference type="AlphaFoldDB" id="A0AAD9RQI2"/>
<dbReference type="GO" id="GO:0005921">
    <property type="term" value="C:gap junction"/>
    <property type="evidence" value="ECO:0007669"/>
    <property type="project" value="UniProtKB-SubCell"/>
</dbReference>
<dbReference type="GO" id="GO:0005886">
    <property type="term" value="C:plasma membrane"/>
    <property type="evidence" value="ECO:0007669"/>
    <property type="project" value="UniProtKB-SubCell"/>
</dbReference>
<keyword evidence="7" id="KW-0965">Cell junction</keyword>
<keyword evidence="8 12" id="KW-1133">Transmembrane helix</keyword>
<dbReference type="Proteomes" id="UP001258017">
    <property type="component" value="Unassembled WGS sequence"/>
</dbReference>
<evidence type="ECO:0000256" key="11">
    <source>
        <dbReference type="ARBA" id="ARBA00023303"/>
    </source>
</evidence>
<comment type="function">
    <text evidence="12">Structural component of the gap junctions.</text>
</comment>
<evidence type="ECO:0000256" key="2">
    <source>
        <dbReference type="ARBA" id="ARBA00004651"/>
    </source>
</evidence>
<comment type="caution">
    <text evidence="13">The sequence shown here is derived from an EMBL/GenBank/DDBJ whole genome shotgun (WGS) entry which is preliminary data.</text>
</comment>
<evidence type="ECO:0000256" key="4">
    <source>
        <dbReference type="ARBA" id="ARBA00022475"/>
    </source>
</evidence>
<dbReference type="Pfam" id="PF00876">
    <property type="entry name" value="Innexin"/>
    <property type="match status" value="1"/>
</dbReference>
<evidence type="ECO:0000256" key="8">
    <source>
        <dbReference type="ARBA" id="ARBA00022989"/>
    </source>
</evidence>
<comment type="subcellular location">
    <subcellularLocation>
        <location evidence="1">Cell junction</location>
        <location evidence="1">Gap junction</location>
    </subcellularLocation>
    <subcellularLocation>
        <location evidence="2 12">Cell membrane</location>
        <topology evidence="2 12">Multi-pass membrane protein</topology>
    </subcellularLocation>
</comment>
<evidence type="ECO:0000256" key="5">
    <source>
        <dbReference type="ARBA" id="ARBA00022692"/>
    </source>
</evidence>
<evidence type="ECO:0000256" key="7">
    <source>
        <dbReference type="ARBA" id="ARBA00022949"/>
    </source>
</evidence>
<dbReference type="PRINTS" id="PR01262">
    <property type="entry name" value="INNEXIN"/>
</dbReference>
<dbReference type="GO" id="GO:0005243">
    <property type="term" value="F:gap junction channel activity"/>
    <property type="evidence" value="ECO:0007669"/>
    <property type="project" value="TreeGrafter"/>
</dbReference>
<dbReference type="InterPro" id="IPR000990">
    <property type="entry name" value="Innexin"/>
</dbReference>
<reference evidence="13" key="2">
    <citation type="journal article" date="2023" name="Commun. Biol.">
        <title>Intrasexual cuticular hydrocarbon dimorphism in a wasp sheds light on hydrocarbon biosynthesis genes in Hymenoptera.</title>
        <authorList>
            <person name="Moris V.C."/>
            <person name="Podsiadlowski L."/>
            <person name="Martin S."/>
            <person name="Oeyen J.P."/>
            <person name="Donath A."/>
            <person name="Petersen M."/>
            <person name="Wilbrandt J."/>
            <person name="Misof B."/>
            <person name="Liedtke D."/>
            <person name="Thamm M."/>
            <person name="Scheiner R."/>
            <person name="Schmitt T."/>
            <person name="Niehuis O."/>
        </authorList>
    </citation>
    <scope>NUCLEOTIDE SEQUENCE</scope>
    <source>
        <strain evidence="13">GBR_01_08_01A</strain>
    </source>
</reference>
<feature type="transmembrane region" description="Helical" evidence="12">
    <location>
        <begin position="107"/>
        <end position="129"/>
    </location>
</feature>
<feature type="transmembrane region" description="Helical" evidence="12">
    <location>
        <begin position="266"/>
        <end position="290"/>
    </location>
</feature>
<keyword evidence="14" id="KW-1185">Reference proteome</keyword>
<evidence type="ECO:0000256" key="10">
    <source>
        <dbReference type="ARBA" id="ARBA00023136"/>
    </source>
</evidence>
<name>A0AAD9RQI2_9HYME</name>
<accession>A0AAD9RQI2</accession>
<evidence type="ECO:0000256" key="1">
    <source>
        <dbReference type="ARBA" id="ARBA00004610"/>
    </source>
</evidence>
<dbReference type="PANTHER" id="PTHR11893">
    <property type="entry name" value="INNEXIN"/>
    <property type="match status" value="1"/>
</dbReference>
<feature type="transmembrane region" description="Helical" evidence="12">
    <location>
        <begin position="175"/>
        <end position="196"/>
    </location>
</feature>
<sequence>MFDVFGSVKGLLKLDSVCIDNNVFRLHYKATVIVLIAFSLLVTSRQYIGDPIDCIVDEIPPHVMDTYCWIYSTFTIPNRRGVVGLDVVQPGVRNHVEGVDEIKYHKYYQWVCFTLFFQAILFYVPRYLWKTWEGGRIKMLVLDLNCPVITEETKSGRQKLLVDYFASNLHSQNFYAFRFFFCEILNFVNVVGQIYFMDFFLDGEFSTYGADVVKFTELEPEDREDPMSRVFPKVTKCTFHKYGASGTVQKFDGLCVLPLNIVNEKIYVFLWFWFIILSILSGLSLAYRAAVVAGPRLRLMLLRTRSRLSAKADIETIANHCQIGDWFVLYQLGKNIDPLVYKQLVADLALKLQGKESV</sequence>
<keyword evidence="3 12" id="KW-0813">Transport</keyword>
<protein>
    <recommendedName>
        <fullName evidence="12">Innexin</fullName>
    </recommendedName>
</protein>
<evidence type="ECO:0000313" key="13">
    <source>
        <dbReference type="EMBL" id="KAK2584022.1"/>
    </source>
</evidence>
<evidence type="ECO:0000256" key="3">
    <source>
        <dbReference type="ARBA" id="ARBA00022448"/>
    </source>
</evidence>
<evidence type="ECO:0000256" key="6">
    <source>
        <dbReference type="ARBA" id="ARBA00022868"/>
    </source>
</evidence>
<keyword evidence="6" id="KW-0303">Gap junction</keyword>
<proteinExistence type="inferred from homology"/>
<dbReference type="PROSITE" id="PS51013">
    <property type="entry name" value="PANNEXIN"/>
    <property type="match status" value="1"/>
</dbReference>
<keyword evidence="9 12" id="KW-0406">Ion transport</keyword>
<comment type="similarity">
    <text evidence="12">Belongs to the pannexin family.</text>
</comment>
<dbReference type="GO" id="GO:0007602">
    <property type="term" value="P:phototransduction"/>
    <property type="evidence" value="ECO:0007669"/>
    <property type="project" value="TreeGrafter"/>
</dbReference>
<dbReference type="EMBL" id="JAIFRP010000026">
    <property type="protein sequence ID" value="KAK2584022.1"/>
    <property type="molecule type" value="Genomic_DNA"/>
</dbReference>
<organism evidence="13 14">
    <name type="scientific">Odynerus spinipes</name>
    <dbReference type="NCBI Taxonomy" id="1348599"/>
    <lineage>
        <taxon>Eukaryota</taxon>
        <taxon>Metazoa</taxon>
        <taxon>Ecdysozoa</taxon>
        <taxon>Arthropoda</taxon>
        <taxon>Hexapoda</taxon>
        <taxon>Insecta</taxon>
        <taxon>Pterygota</taxon>
        <taxon>Neoptera</taxon>
        <taxon>Endopterygota</taxon>
        <taxon>Hymenoptera</taxon>
        <taxon>Apocrita</taxon>
        <taxon>Aculeata</taxon>
        <taxon>Vespoidea</taxon>
        <taxon>Vespidae</taxon>
        <taxon>Eumeninae</taxon>
        <taxon>Odynerus</taxon>
    </lineage>
</organism>